<dbReference type="GO" id="GO:0005737">
    <property type="term" value="C:cytoplasm"/>
    <property type="evidence" value="ECO:0007669"/>
    <property type="project" value="TreeGrafter"/>
</dbReference>
<dbReference type="SUPFAM" id="SSF50729">
    <property type="entry name" value="PH domain-like"/>
    <property type="match status" value="2"/>
</dbReference>
<dbReference type="Gene3D" id="2.30.29.30">
    <property type="entry name" value="Pleckstrin-homology domain (PH domain)/Phosphotyrosine-binding domain (PTB)"/>
    <property type="match status" value="2"/>
</dbReference>
<protein>
    <submittedName>
        <fullName evidence="2">Serine-rich adhesin for platelets</fullName>
    </submittedName>
</protein>
<evidence type="ECO:0000313" key="2">
    <source>
        <dbReference type="EMBL" id="CAI9715117.1"/>
    </source>
</evidence>
<dbReference type="Pfam" id="PF02174">
    <property type="entry name" value="IRS"/>
    <property type="match status" value="1"/>
</dbReference>
<dbReference type="EMBL" id="OX597814">
    <property type="protein sequence ID" value="CAI9715117.1"/>
    <property type="molecule type" value="Genomic_DNA"/>
</dbReference>
<dbReference type="PANTHER" id="PTHR21258">
    <property type="entry name" value="DOCKING PROTEIN RELATED"/>
    <property type="match status" value="1"/>
</dbReference>
<evidence type="ECO:0000313" key="3">
    <source>
        <dbReference type="Proteomes" id="UP001162480"/>
    </source>
</evidence>
<dbReference type="GO" id="GO:0007169">
    <property type="term" value="P:cell surface receptor protein tyrosine kinase signaling pathway"/>
    <property type="evidence" value="ECO:0007669"/>
    <property type="project" value="TreeGrafter"/>
</dbReference>
<dbReference type="PANTHER" id="PTHR21258:SF62">
    <property type="entry name" value="INSULIN RECEPTOR SUBSTRATE 1"/>
    <property type="match status" value="1"/>
</dbReference>
<organism evidence="2 3">
    <name type="scientific">Octopus vulgaris</name>
    <name type="common">Common octopus</name>
    <dbReference type="NCBI Taxonomy" id="6645"/>
    <lineage>
        <taxon>Eukaryota</taxon>
        <taxon>Metazoa</taxon>
        <taxon>Spiralia</taxon>
        <taxon>Lophotrochozoa</taxon>
        <taxon>Mollusca</taxon>
        <taxon>Cephalopoda</taxon>
        <taxon>Coleoidea</taxon>
        <taxon>Octopodiformes</taxon>
        <taxon>Octopoda</taxon>
        <taxon>Incirrata</taxon>
        <taxon>Octopodidae</taxon>
        <taxon>Octopus</taxon>
    </lineage>
</organism>
<dbReference type="SMART" id="SM01244">
    <property type="entry name" value="IRS"/>
    <property type="match status" value="1"/>
</dbReference>
<dbReference type="InterPro" id="IPR011993">
    <property type="entry name" value="PH-like_dom_sf"/>
</dbReference>
<keyword evidence="3" id="KW-1185">Reference proteome</keyword>
<sequence length="835" mass="95882">MVIVKRKAWVHRWIVLHKISDLSAGKLLAKLDIYLNSDQACLPDTKLSTILLENVTGIVHTTKSRTHPHAFEIQNKDISILFFSATSPCETYLWVCLLREIFYFQPMDDGVNSYEVWVRENEYSVSLGLTGDYFMRITPSSLFLKKQSGDSNYEWPLSTLKRFYVKSLAPKDKTNNILIIESGLVTNIGEARLIFVSPRAEQILATIRTNIYIAMKQKDNDGSASPTVRSISDWETISNRELPFNQNSKPVSLRRGTSYDPSMFVTLRRNTHEEYQGSKIQDFSILANPPPKPARSWLYIPSSASSVVSETISCPDKVVMNCDINRESFNRQCIFRHSDSELQPHLNVNIPQQLIDDHINAIQAKTPTEMKGSICSRDSGIMCASELACQDSETTRDYRCQTFRSNSTDSAVSLQYERQKSQTQNKLSLNSPILERSLKLPSTADSVEVQSVSSNIYWDIDAANASQEIVPDLKEKKQFLSPKARSEWDLSCKKIKEEDENDNLSQKSNHEYEEVNYVRESWTEEEVQPPALPERPKTLQLNLDKLPQKSSGTLMEKIQDSLHQISPKIKRRINDKQLLRTKNLNSIINNFRKFSEGNKVNPETGTILREYKKEFKRRDSDIIVDIQREQTISEWRGNRILHSFSASDASQLFWNEEETKEGVFVVEQKIPEKETFLARDPFGMLPEKKIKQSEDIGKSRCYSECYDTDSNSASSDNDSDYELTFRRRTMSLESKLGHQIIRKKVKQLKNDNFLRKARPNIEKDTLLSSSDTHSSQYIDMSVVVESSIPAVDLDENGLPINLDDMNDENREKEEEKIKFAVVVVVNLGFFYFNIF</sequence>
<gene>
    <name evidence="2" type="ORF">OCTVUL_1B001074</name>
</gene>
<accession>A0AA36EW18</accession>
<proteinExistence type="predicted"/>
<dbReference type="AlphaFoldDB" id="A0AA36EW18"/>
<feature type="domain" description="PH" evidence="1">
    <location>
        <begin position="1"/>
        <end position="103"/>
    </location>
</feature>
<evidence type="ECO:0000259" key="1">
    <source>
        <dbReference type="PROSITE" id="PS50003"/>
    </source>
</evidence>
<dbReference type="InterPro" id="IPR050996">
    <property type="entry name" value="Docking_Protein_DOK"/>
</dbReference>
<dbReference type="InterPro" id="IPR001849">
    <property type="entry name" value="PH_domain"/>
</dbReference>
<dbReference type="Proteomes" id="UP001162480">
    <property type="component" value="Chromosome 1"/>
</dbReference>
<dbReference type="PROSITE" id="PS50003">
    <property type="entry name" value="PH_DOMAIN"/>
    <property type="match status" value="1"/>
</dbReference>
<name>A0AA36EW18_OCTVU</name>
<dbReference type="InterPro" id="IPR002404">
    <property type="entry name" value="IRS_PTB"/>
</dbReference>
<reference evidence="2" key="1">
    <citation type="submission" date="2023-08" db="EMBL/GenBank/DDBJ databases">
        <authorList>
            <person name="Alioto T."/>
            <person name="Alioto T."/>
            <person name="Gomez Garrido J."/>
        </authorList>
    </citation>
    <scope>NUCLEOTIDE SEQUENCE</scope>
</reference>